<name>A0AAD4UPQ9_PRUDU</name>
<reference evidence="1 2" key="1">
    <citation type="journal article" date="2022" name="G3 (Bethesda)">
        <title>Whole-genome sequence and methylome profiling of the almond [Prunus dulcis (Mill.) D.A. Webb] cultivar 'Nonpareil'.</title>
        <authorList>
            <person name="D'Amico-Willman K.M."/>
            <person name="Ouma W.Z."/>
            <person name="Meulia T."/>
            <person name="Sideli G.M."/>
            <person name="Gradziel T.M."/>
            <person name="Fresnedo-Ramirez J."/>
        </authorList>
    </citation>
    <scope>NUCLEOTIDE SEQUENCE [LARGE SCALE GENOMIC DNA]</scope>
    <source>
        <strain evidence="1">Clone GOH B32 T37-40</strain>
    </source>
</reference>
<gene>
    <name evidence="1" type="ORF">L3X38_026287</name>
</gene>
<sequence>MDSPKKDKSLNSAQLSKVNETPVWCRQELFRSRVDSIWKADKSLNSAQLSKVNETPVWCRQELFRSLVDSIWKVGELELQKMGFEDYGNVLLHCVKKIYTLDSVPKGWEFLVKSKS</sequence>
<evidence type="ECO:0000313" key="1">
    <source>
        <dbReference type="EMBL" id="KAI5310998.1"/>
    </source>
</evidence>
<evidence type="ECO:0000313" key="2">
    <source>
        <dbReference type="Proteomes" id="UP001054821"/>
    </source>
</evidence>
<keyword evidence="2" id="KW-1185">Reference proteome</keyword>
<dbReference type="AlphaFoldDB" id="A0AAD4UPQ9"/>
<dbReference type="Proteomes" id="UP001054821">
    <property type="component" value="Unassembled WGS sequence"/>
</dbReference>
<organism evidence="1 2">
    <name type="scientific">Prunus dulcis</name>
    <name type="common">Almond</name>
    <name type="synonym">Amygdalus dulcis</name>
    <dbReference type="NCBI Taxonomy" id="3755"/>
    <lineage>
        <taxon>Eukaryota</taxon>
        <taxon>Viridiplantae</taxon>
        <taxon>Streptophyta</taxon>
        <taxon>Embryophyta</taxon>
        <taxon>Tracheophyta</taxon>
        <taxon>Spermatophyta</taxon>
        <taxon>Magnoliopsida</taxon>
        <taxon>eudicotyledons</taxon>
        <taxon>Gunneridae</taxon>
        <taxon>Pentapetalae</taxon>
        <taxon>rosids</taxon>
        <taxon>fabids</taxon>
        <taxon>Rosales</taxon>
        <taxon>Rosaceae</taxon>
        <taxon>Amygdaloideae</taxon>
        <taxon>Amygdaleae</taxon>
        <taxon>Prunus</taxon>
    </lineage>
</organism>
<comment type="caution">
    <text evidence="1">The sequence shown here is derived from an EMBL/GenBank/DDBJ whole genome shotgun (WGS) entry which is preliminary data.</text>
</comment>
<protein>
    <submittedName>
        <fullName evidence="1">Uncharacterized protein</fullName>
    </submittedName>
</protein>
<proteinExistence type="predicted"/>
<accession>A0AAD4UPQ9</accession>
<dbReference type="EMBL" id="JAJFAZ020000095">
    <property type="protein sequence ID" value="KAI5310998.1"/>
    <property type="molecule type" value="Genomic_DNA"/>
</dbReference>